<comment type="caution">
    <text evidence="9">The sequence shown here is derived from an EMBL/GenBank/DDBJ whole genome shotgun (WGS) entry which is preliminary data.</text>
</comment>
<name>V8GBB7_9BURK</name>
<dbReference type="SUPFAM" id="SSF56935">
    <property type="entry name" value="Porins"/>
    <property type="match status" value="1"/>
</dbReference>
<evidence type="ECO:0000256" key="2">
    <source>
        <dbReference type="ARBA" id="ARBA00008163"/>
    </source>
</evidence>
<reference evidence="9 10" key="1">
    <citation type="submission" date="2013-11" db="EMBL/GenBank/DDBJ databases">
        <title>Genomic analysis of Pelistega sp. HM-7.</title>
        <authorList>
            <person name="Kumbhare S.V."/>
            <person name="Shetty S.A."/>
            <person name="Sharma O."/>
            <person name="Dhotre D.P."/>
        </authorList>
    </citation>
    <scope>NUCLEOTIDE SEQUENCE [LARGE SCALE GENOMIC DNA]</scope>
    <source>
        <strain evidence="9 10">HM-7</strain>
    </source>
</reference>
<dbReference type="InterPro" id="IPR005017">
    <property type="entry name" value="OMPP1/FadL/TodX"/>
</dbReference>
<sequence length="441" mass="47342">MRFFNLHTLAISLSLAGLSSLAHGAGFNLLEQSNSGLGNAYAGSAAIAENASTIYYNPAGMMKLDGLNISGGVSAIGPSFKFTDDQQSTVPLALAGKVPPGGNGGEAGSWALVPNLYTSYKINEKMAVGLGISVPFGLKTEYDDNWIGRYHSRSFDIKTININPSVAFKLTQGVSLGLGLNVQHIQATYKKATPVPIPHPVTGQIIGVTTGDVKTKVSNTGVGFNVGLLFEPSEDTRIGISYRSRIKHKAKGDTDLDFTVLNPATGAPMSVHRSSDASATVSLPDLAILSGYTRLNDKWELLGDISWTGWSSIPELTIENKTLPTASLNLRFKDSWRVAVGANYQLNDSWKLKGGLAWDQSPVRSTENRPASLPDKDRFWLSVGVQYKPATNTTIDVAYTHLFASKAKVNNTNDDIAKYGRLSGSYKADANVIGIQVSHRF</sequence>
<dbReference type="RefSeq" id="WP_023948818.1">
    <property type="nucleotide sequence ID" value="NZ_AYSV01000004.1"/>
</dbReference>
<keyword evidence="5 8" id="KW-0732">Signal</keyword>
<dbReference type="OrthoDB" id="19849at2"/>
<evidence type="ECO:0000256" key="7">
    <source>
        <dbReference type="ARBA" id="ARBA00023237"/>
    </source>
</evidence>
<evidence type="ECO:0000256" key="1">
    <source>
        <dbReference type="ARBA" id="ARBA00004571"/>
    </source>
</evidence>
<keyword evidence="3" id="KW-1134">Transmembrane beta strand</keyword>
<feature type="signal peptide" evidence="8">
    <location>
        <begin position="1"/>
        <end position="24"/>
    </location>
</feature>
<comment type="similarity">
    <text evidence="2">Belongs to the OmpP1/FadL family.</text>
</comment>
<dbReference type="Gene3D" id="2.40.160.60">
    <property type="entry name" value="Outer membrane protein transport protein (OMPP1/FadL/TodX)"/>
    <property type="match status" value="1"/>
</dbReference>
<keyword evidence="7" id="KW-0998">Cell outer membrane</keyword>
<dbReference type="EMBL" id="AYSV01000004">
    <property type="protein sequence ID" value="ETD73037.1"/>
    <property type="molecule type" value="Genomic_DNA"/>
</dbReference>
<dbReference type="GO" id="GO:0015483">
    <property type="term" value="F:long-chain fatty acid transporting porin activity"/>
    <property type="evidence" value="ECO:0007669"/>
    <property type="project" value="TreeGrafter"/>
</dbReference>
<keyword evidence="10" id="KW-1185">Reference proteome</keyword>
<dbReference type="PATRIC" id="fig|1414851.3.peg.124"/>
<evidence type="ECO:0000313" key="10">
    <source>
        <dbReference type="Proteomes" id="UP000018766"/>
    </source>
</evidence>
<proteinExistence type="inferred from homology"/>
<dbReference type="GO" id="GO:0009279">
    <property type="term" value="C:cell outer membrane"/>
    <property type="evidence" value="ECO:0007669"/>
    <property type="project" value="UniProtKB-SubCell"/>
</dbReference>
<evidence type="ECO:0000313" key="9">
    <source>
        <dbReference type="EMBL" id="ETD73037.1"/>
    </source>
</evidence>
<protein>
    <submittedName>
        <fullName evidence="9">Fatty acid transporter</fullName>
    </submittedName>
</protein>
<organism evidence="9 10">
    <name type="scientific">Pelistega indica</name>
    <dbReference type="NCBI Taxonomy" id="1414851"/>
    <lineage>
        <taxon>Bacteria</taxon>
        <taxon>Pseudomonadati</taxon>
        <taxon>Pseudomonadota</taxon>
        <taxon>Betaproteobacteria</taxon>
        <taxon>Burkholderiales</taxon>
        <taxon>Alcaligenaceae</taxon>
        <taxon>Pelistega</taxon>
    </lineage>
</organism>
<dbReference type="PANTHER" id="PTHR35093">
    <property type="entry name" value="OUTER MEMBRANE PROTEIN NMB0088-RELATED"/>
    <property type="match status" value="1"/>
</dbReference>
<gene>
    <name evidence="9" type="ORF">V757_00555</name>
</gene>
<evidence type="ECO:0000256" key="8">
    <source>
        <dbReference type="SAM" id="SignalP"/>
    </source>
</evidence>
<comment type="subcellular location">
    <subcellularLocation>
        <location evidence="1">Cell outer membrane</location>
        <topology evidence="1">Multi-pass membrane protein</topology>
    </subcellularLocation>
</comment>
<accession>V8GBB7</accession>
<dbReference type="Pfam" id="PF03349">
    <property type="entry name" value="Toluene_X"/>
    <property type="match status" value="1"/>
</dbReference>
<dbReference type="PANTHER" id="PTHR35093:SF3">
    <property type="entry name" value="LONG-CHAIN FATTY ACID TRANSPORT PROTEIN"/>
    <property type="match status" value="1"/>
</dbReference>
<evidence type="ECO:0000256" key="3">
    <source>
        <dbReference type="ARBA" id="ARBA00022452"/>
    </source>
</evidence>
<keyword evidence="6" id="KW-0472">Membrane</keyword>
<dbReference type="Proteomes" id="UP000018766">
    <property type="component" value="Unassembled WGS sequence"/>
</dbReference>
<dbReference type="AlphaFoldDB" id="V8GBB7"/>
<evidence type="ECO:0000256" key="5">
    <source>
        <dbReference type="ARBA" id="ARBA00022729"/>
    </source>
</evidence>
<evidence type="ECO:0000256" key="4">
    <source>
        <dbReference type="ARBA" id="ARBA00022692"/>
    </source>
</evidence>
<keyword evidence="4" id="KW-0812">Transmembrane</keyword>
<evidence type="ECO:0000256" key="6">
    <source>
        <dbReference type="ARBA" id="ARBA00023136"/>
    </source>
</evidence>
<feature type="chain" id="PRO_5004769343" evidence="8">
    <location>
        <begin position="25"/>
        <end position="441"/>
    </location>
</feature>